<keyword evidence="4" id="KW-0858">Xylan degradation</keyword>
<dbReference type="GO" id="GO:0016810">
    <property type="term" value="F:hydrolase activity, acting on carbon-nitrogen (but not peptide) bonds"/>
    <property type="evidence" value="ECO:0007669"/>
    <property type="project" value="InterPro"/>
</dbReference>
<dbReference type="Pfam" id="PF01522">
    <property type="entry name" value="Polysacc_deac_1"/>
    <property type="match status" value="1"/>
</dbReference>
<dbReference type="Gene3D" id="3.20.20.370">
    <property type="entry name" value="Glycoside hydrolase/deacetylase"/>
    <property type="match status" value="1"/>
</dbReference>
<reference evidence="5" key="1">
    <citation type="submission" date="2011-11" db="EMBL/GenBank/DDBJ databases">
        <title>Complete sequence of Desulfosporosinus orientis DSM 765.</title>
        <authorList>
            <person name="Lucas S."/>
            <person name="Han J."/>
            <person name="Lapidus A."/>
            <person name="Cheng J.-F."/>
            <person name="Goodwin L."/>
            <person name="Pitluck S."/>
            <person name="Peters L."/>
            <person name="Ovchinnikova G."/>
            <person name="Teshima H."/>
            <person name="Detter J.C."/>
            <person name="Han C."/>
            <person name="Tapia R."/>
            <person name="Land M."/>
            <person name="Hauser L."/>
            <person name="Kyrpides N."/>
            <person name="Ivanova N."/>
            <person name="Pagani I."/>
            <person name="Pester M."/>
            <person name="Spring S."/>
            <person name="Ollivier B."/>
            <person name="Rattei T."/>
            <person name="Klenk H.-P."/>
            <person name="Wagner M."/>
            <person name="Loy A."/>
            <person name="Woyke T."/>
        </authorList>
    </citation>
    <scope>NUCLEOTIDE SEQUENCE [LARGE SCALE GENOMIC DNA]</scope>
    <source>
        <strain evidence="5">ATCC 19365 / DSM 765 / NCIMB 8382 / VKM B-1628</strain>
    </source>
</reference>
<dbReference type="InterPro" id="IPR002509">
    <property type="entry name" value="NODB_dom"/>
</dbReference>
<keyword evidence="4" id="KW-0119">Carbohydrate metabolism</keyword>
<dbReference type="RefSeq" id="WP_014186227.1">
    <property type="nucleotide sequence ID" value="NC_016584.1"/>
</dbReference>
<gene>
    <name evidence="4" type="ordered locus">Desor_3976</name>
</gene>
<dbReference type="PANTHER" id="PTHR10587">
    <property type="entry name" value="GLYCOSYL TRANSFERASE-RELATED"/>
    <property type="match status" value="1"/>
</dbReference>
<dbReference type="PROSITE" id="PS51677">
    <property type="entry name" value="NODB"/>
    <property type="match status" value="1"/>
</dbReference>
<feature type="transmembrane region" description="Helical" evidence="2">
    <location>
        <begin position="7"/>
        <end position="30"/>
    </location>
</feature>
<keyword evidence="2" id="KW-1133">Transmembrane helix</keyword>
<feature type="compositionally biased region" description="Polar residues" evidence="1">
    <location>
        <begin position="115"/>
        <end position="132"/>
    </location>
</feature>
<dbReference type="InterPro" id="IPR050248">
    <property type="entry name" value="Polysacc_deacetylase_ArnD"/>
</dbReference>
<feature type="compositionally biased region" description="Basic and acidic residues" evidence="1">
    <location>
        <begin position="48"/>
        <end position="58"/>
    </location>
</feature>
<evidence type="ECO:0000313" key="4">
    <source>
        <dbReference type="EMBL" id="AET69420.1"/>
    </source>
</evidence>
<dbReference type="GO" id="GO:0045493">
    <property type="term" value="P:xylan catabolic process"/>
    <property type="evidence" value="ECO:0007669"/>
    <property type="project" value="UniProtKB-KW"/>
</dbReference>
<keyword evidence="5" id="KW-1185">Reference proteome</keyword>
<keyword evidence="4" id="KW-0624">Polysaccharide degradation</keyword>
<keyword evidence="2" id="KW-0812">Transmembrane</keyword>
<organism evidence="4 5">
    <name type="scientific">Desulfosporosinus orientis (strain ATCC 19365 / DSM 765 / NCIMB 8382 / VKM B-1628 / Singapore I)</name>
    <name type="common">Desulfotomaculum orientis</name>
    <dbReference type="NCBI Taxonomy" id="768706"/>
    <lineage>
        <taxon>Bacteria</taxon>
        <taxon>Bacillati</taxon>
        <taxon>Bacillota</taxon>
        <taxon>Clostridia</taxon>
        <taxon>Eubacteriales</taxon>
        <taxon>Desulfitobacteriaceae</taxon>
        <taxon>Desulfosporosinus</taxon>
    </lineage>
</organism>
<keyword evidence="4" id="KW-0378">Hydrolase</keyword>
<dbReference type="CDD" id="cd10944">
    <property type="entry name" value="CE4_SmPgdA_like"/>
    <property type="match status" value="1"/>
</dbReference>
<dbReference type="AlphaFoldDB" id="G7WE22"/>
<sequence length="381" mass="41792">MSKIKILGSVIFLVCFLVFTVIGVGMFPHWSKATQTNERTAVQLKDSPAGDKAGERVEPSSVSLDSQPLSQDYPEEPAPAQVADSLPPAEAEEVVSPAVEPQPGTEPSEEVLDQNPVNSESPSKVIAANTQPEELAPTPLPGTPDTPVHPYYDEAGNPPTAPGLAMRERRFNPEEGKMAYLTFDDGPYPSTTPKILAILAEENVRATFFDLGKQAELYPDLLKAEYEQNHAIGNHTYSHNMAEVYMSPQDFLADVKKAEEIFYQTIGIRPQIVRAPGGTVGHFNINYFNAVDAEGYLMEDWNVDPGDTRVHLMPADQLVQQVEEQIQGKERVVILLHDLAGKDTTIEALPKIIKILKDQGFSFGVLDPHVRPVVFPAGLTQ</sequence>
<keyword evidence="2" id="KW-0472">Membrane</keyword>
<dbReference type="PATRIC" id="fig|768706.3.peg.4022"/>
<dbReference type="GO" id="GO:0016798">
    <property type="term" value="F:hydrolase activity, acting on glycosyl bonds"/>
    <property type="evidence" value="ECO:0007669"/>
    <property type="project" value="UniProtKB-KW"/>
</dbReference>
<evidence type="ECO:0000256" key="2">
    <source>
        <dbReference type="SAM" id="Phobius"/>
    </source>
</evidence>
<dbReference type="KEGG" id="dor:Desor_3976"/>
<feature type="region of interest" description="Disordered" evidence="1">
    <location>
        <begin position="38"/>
        <end position="163"/>
    </location>
</feature>
<dbReference type="SUPFAM" id="SSF88713">
    <property type="entry name" value="Glycoside hydrolase/deacetylase"/>
    <property type="match status" value="1"/>
</dbReference>
<dbReference type="PANTHER" id="PTHR10587:SF125">
    <property type="entry name" value="POLYSACCHARIDE DEACETYLASE YHEN-RELATED"/>
    <property type="match status" value="1"/>
</dbReference>
<evidence type="ECO:0000256" key="1">
    <source>
        <dbReference type="SAM" id="MobiDB-lite"/>
    </source>
</evidence>
<feature type="compositionally biased region" description="Polar residues" evidence="1">
    <location>
        <begin position="60"/>
        <end position="70"/>
    </location>
</feature>
<keyword evidence="4" id="KW-0326">Glycosidase</keyword>
<feature type="domain" description="NodB homology" evidence="3">
    <location>
        <begin position="177"/>
        <end position="364"/>
    </location>
</feature>
<dbReference type="eggNOG" id="COG0726">
    <property type="taxonomic scope" value="Bacteria"/>
</dbReference>
<reference evidence="4 5" key="2">
    <citation type="journal article" date="2012" name="J. Bacteriol.">
        <title>Complete genome sequences of Desulfosporosinus orientis DSM765T, Desulfosporosinus youngiae DSM17734T, Desulfosporosinus meridiei DSM13257T, and Desulfosporosinus acidiphilus DSM22704T.</title>
        <authorList>
            <person name="Pester M."/>
            <person name="Brambilla E."/>
            <person name="Alazard D."/>
            <person name="Rattei T."/>
            <person name="Weinmaier T."/>
            <person name="Han J."/>
            <person name="Lucas S."/>
            <person name="Lapidus A."/>
            <person name="Cheng J.F."/>
            <person name="Goodwin L."/>
            <person name="Pitluck S."/>
            <person name="Peters L."/>
            <person name="Ovchinnikova G."/>
            <person name="Teshima H."/>
            <person name="Detter J.C."/>
            <person name="Han C.S."/>
            <person name="Tapia R."/>
            <person name="Land M.L."/>
            <person name="Hauser L."/>
            <person name="Kyrpides N.C."/>
            <person name="Ivanova N.N."/>
            <person name="Pagani I."/>
            <person name="Huntmann M."/>
            <person name="Wei C.L."/>
            <person name="Davenport K.W."/>
            <person name="Daligault H."/>
            <person name="Chain P.S."/>
            <person name="Chen A."/>
            <person name="Mavromatis K."/>
            <person name="Markowitz V."/>
            <person name="Szeto E."/>
            <person name="Mikhailova N."/>
            <person name="Pati A."/>
            <person name="Wagner M."/>
            <person name="Woyke T."/>
            <person name="Ollivier B."/>
            <person name="Klenk H.P."/>
            <person name="Spring S."/>
            <person name="Loy A."/>
        </authorList>
    </citation>
    <scope>NUCLEOTIDE SEQUENCE [LARGE SCALE GENOMIC DNA]</scope>
    <source>
        <strain evidence="5">ATCC 19365 / DSM 765 / NCIMB 8382 / VKM B-1628</strain>
    </source>
</reference>
<dbReference type="STRING" id="768706.Desor_3976"/>
<accession>G7WE22</accession>
<protein>
    <submittedName>
        <fullName evidence="4">Putative xylanase/chitin deacetylase</fullName>
    </submittedName>
</protein>
<proteinExistence type="predicted"/>
<dbReference type="Proteomes" id="UP000006346">
    <property type="component" value="Chromosome"/>
</dbReference>
<dbReference type="HOGENOM" id="CLU_021264_6_0_9"/>
<dbReference type="InterPro" id="IPR011330">
    <property type="entry name" value="Glyco_hydro/deAcase_b/a-brl"/>
</dbReference>
<dbReference type="EMBL" id="CP003108">
    <property type="protein sequence ID" value="AET69420.1"/>
    <property type="molecule type" value="Genomic_DNA"/>
</dbReference>
<name>G7WE22_DESOD</name>
<dbReference type="OrthoDB" id="61520at2"/>
<evidence type="ECO:0000259" key="3">
    <source>
        <dbReference type="PROSITE" id="PS51677"/>
    </source>
</evidence>
<evidence type="ECO:0000313" key="5">
    <source>
        <dbReference type="Proteomes" id="UP000006346"/>
    </source>
</evidence>